<organism evidence="3 4">
    <name type="scientific">Euplotes crassus</name>
    <dbReference type="NCBI Taxonomy" id="5936"/>
    <lineage>
        <taxon>Eukaryota</taxon>
        <taxon>Sar</taxon>
        <taxon>Alveolata</taxon>
        <taxon>Ciliophora</taxon>
        <taxon>Intramacronucleata</taxon>
        <taxon>Spirotrichea</taxon>
        <taxon>Hypotrichia</taxon>
        <taxon>Euplotida</taxon>
        <taxon>Euplotidae</taxon>
        <taxon>Moneuplotes</taxon>
    </lineage>
</organism>
<evidence type="ECO:0000313" key="4">
    <source>
        <dbReference type="Proteomes" id="UP001295684"/>
    </source>
</evidence>
<evidence type="ECO:0000256" key="2">
    <source>
        <dbReference type="SAM" id="MobiDB-lite"/>
    </source>
</evidence>
<proteinExistence type="predicted"/>
<feature type="coiled-coil region" evidence="1">
    <location>
        <begin position="308"/>
        <end position="339"/>
    </location>
</feature>
<accession>A0AAD1UC15</accession>
<comment type="caution">
    <text evidence="3">The sequence shown here is derived from an EMBL/GenBank/DDBJ whole genome shotgun (WGS) entry which is preliminary data.</text>
</comment>
<feature type="compositionally biased region" description="Acidic residues" evidence="2">
    <location>
        <begin position="137"/>
        <end position="157"/>
    </location>
</feature>
<keyword evidence="4" id="KW-1185">Reference proteome</keyword>
<gene>
    <name evidence="3" type="ORF">ECRASSUSDP1_LOCUS5836</name>
</gene>
<sequence>MSQDEPFWKTTKNEVMNLSQTSPEEMSQEKLAVSIGKSPKEESKEETKGEPGGTGSPSRSKKMLSGSPVDNKSEPDSKEESPDNPHKYNPKVSNISAKNKDEAHTEELPQQNTMEVRLDPSDRIIKEDQSENTQPEQSEEEQEREEPEEETENESDPDFGRDNSDNDKNINNILVEEIKGDIHPRYESEPESSEESLSRFGRKEEAPAEDVKREQVYAADRSEEDAQSSHRGNPASASAGEDCQSNQSFGREDPISHVEVSNQDQDIKDFKAALTLKYESFKRSVTKKYEEIRLEYLRNIDFKIKENERENASAIDFLEQQLEEAINEKDSAIKRASQSRIILANTLREKYNTHYLKRACFQSWKYYYEWKKYKEAKSKFCDNYFKKRSLMKFFNGWRRVTHDEFIERAFKIRDEYEARKRKIVYDVDTKIENLNVYLLQLKDKIEEETGLTIEIPEEYLYSTGLERIKDETDVLRNTELLDEIRITQTQKVFQA</sequence>
<name>A0AAD1UC15_EUPCR</name>
<feature type="compositionally biased region" description="Basic and acidic residues" evidence="2">
    <location>
        <begin position="158"/>
        <end position="168"/>
    </location>
</feature>
<feature type="compositionally biased region" description="Basic and acidic residues" evidence="2">
    <location>
        <begin position="116"/>
        <end position="129"/>
    </location>
</feature>
<dbReference type="EMBL" id="CAMPGE010005645">
    <property type="protein sequence ID" value="CAI2364492.1"/>
    <property type="molecule type" value="Genomic_DNA"/>
</dbReference>
<feature type="region of interest" description="Disordered" evidence="2">
    <location>
        <begin position="1"/>
        <end position="261"/>
    </location>
</feature>
<feature type="compositionally biased region" description="Basic and acidic residues" evidence="2">
    <location>
        <begin position="71"/>
        <end position="86"/>
    </location>
</feature>
<feature type="compositionally biased region" description="Polar residues" evidence="2">
    <location>
        <begin position="13"/>
        <end position="25"/>
    </location>
</feature>
<feature type="compositionally biased region" description="Basic and acidic residues" evidence="2">
    <location>
        <begin position="38"/>
        <end position="49"/>
    </location>
</feature>
<feature type="compositionally biased region" description="Basic and acidic residues" evidence="2">
    <location>
        <begin position="201"/>
        <end position="215"/>
    </location>
</feature>
<dbReference type="Proteomes" id="UP001295684">
    <property type="component" value="Unassembled WGS sequence"/>
</dbReference>
<reference evidence="3" key="1">
    <citation type="submission" date="2023-07" db="EMBL/GenBank/DDBJ databases">
        <authorList>
            <consortium name="AG Swart"/>
            <person name="Singh M."/>
            <person name="Singh A."/>
            <person name="Seah K."/>
            <person name="Emmerich C."/>
        </authorList>
    </citation>
    <scope>NUCLEOTIDE SEQUENCE</scope>
    <source>
        <strain evidence="3">DP1</strain>
    </source>
</reference>
<protein>
    <submittedName>
        <fullName evidence="3">Uncharacterized protein</fullName>
    </submittedName>
</protein>
<evidence type="ECO:0000256" key="1">
    <source>
        <dbReference type="SAM" id="Coils"/>
    </source>
</evidence>
<feature type="compositionally biased region" description="Basic and acidic residues" evidence="2">
    <location>
        <begin position="176"/>
        <end position="188"/>
    </location>
</feature>
<feature type="compositionally biased region" description="Basic and acidic residues" evidence="2">
    <location>
        <begin position="98"/>
        <end position="107"/>
    </location>
</feature>
<keyword evidence="1" id="KW-0175">Coiled coil</keyword>
<evidence type="ECO:0000313" key="3">
    <source>
        <dbReference type="EMBL" id="CAI2364492.1"/>
    </source>
</evidence>
<dbReference type="AlphaFoldDB" id="A0AAD1UC15"/>